<dbReference type="AlphaFoldDB" id="A0A4Y5Z5E2"/>
<evidence type="ECO:0000256" key="5">
    <source>
        <dbReference type="ARBA" id="ARBA00023239"/>
    </source>
</evidence>
<feature type="site" description="Important for catalytic activity" evidence="7">
    <location>
        <position position="224"/>
    </location>
</feature>
<accession>A0A4Y5Z5E2</accession>
<organism evidence="8 9">
    <name type="scientific">Luteibacter pinisoli</name>
    <dbReference type="NCBI Taxonomy" id="2589080"/>
    <lineage>
        <taxon>Bacteria</taxon>
        <taxon>Pseudomonadati</taxon>
        <taxon>Pseudomonadota</taxon>
        <taxon>Gammaproteobacteria</taxon>
        <taxon>Lysobacterales</taxon>
        <taxon>Rhodanobacteraceae</taxon>
        <taxon>Luteibacter</taxon>
    </lineage>
</organism>
<evidence type="ECO:0000256" key="2">
    <source>
        <dbReference type="ARBA" id="ARBA00022692"/>
    </source>
</evidence>
<dbReference type="NCBIfam" id="TIGR00247">
    <property type="entry name" value="endolytic transglycosylase MltG"/>
    <property type="match status" value="1"/>
</dbReference>
<dbReference type="PANTHER" id="PTHR30518:SF2">
    <property type="entry name" value="ENDOLYTIC MUREIN TRANSGLYCOSYLASE"/>
    <property type="match status" value="1"/>
</dbReference>
<dbReference type="OrthoDB" id="9814591at2"/>
<dbReference type="KEGG" id="lpy:FIV34_13480"/>
<comment type="function">
    <text evidence="7">Functions as a peptidoglycan terminase that cleaves nascent peptidoglycan strands endolytically to terminate their elongation.</text>
</comment>
<dbReference type="GO" id="GO:0071555">
    <property type="term" value="P:cell wall organization"/>
    <property type="evidence" value="ECO:0007669"/>
    <property type="project" value="UniProtKB-KW"/>
</dbReference>
<comment type="similarity">
    <text evidence="7">Belongs to the transglycosylase MltG family.</text>
</comment>
<keyword evidence="5 7" id="KW-0456">Lyase</keyword>
<name>A0A4Y5Z5E2_9GAMM</name>
<keyword evidence="4 7" id="KW-0472">Membrane</keyword>
<dbReference type="GO" id="GO:0009252">
    <property type="term" value="P:peptidoglycan biosynthetic process"/>
    <property type="evidence" value="ECO:0007669"/>
    <property type="project" value="UniProtKB-UniRule"/>
</dbReference>
<dbReference type="EMBL" id="CP041046">
    <property type="protein sequence ID" value="QDE40156.1"/>
    <property type="molecule type" value="Genomic_DNA"/>
</dbReference>
<proteinExistence type="inferred from homology"/>
<dbReference type="EC" id="4.2.2.29" evidence="7"/>
<evidence type="ECO:0000256" key="3">
    <source>
        <dbReference type="ARBA" id="ARBA00022989"/>
    </source>
</evidence>
<dbReference type="Gene3D" id="3.30.1490.480">
    <property type="entry name" value="Endolytic murein transglycosylase"/>
    <property type="match status" value="1"/>
</dbReference>
<dbReference type="GO" id="GO:0005886">
    <property type="term" value="C:plasma membrane"/>
    <property type="evidence" value="ECO:0007669"/>
    <property type="project" value="UniProtKB-UniRule"/>
</dbReference>
<keyword evidence="1 7" id="KW-1003">Cell membrane</keyword>
<dbReference type="PANTHER" id="PTHR30518">
    <property type="entry name" value="ENDOLYTIC MUREIN TRANSGLYCOSYLASE"/>
    <property type="match status" value="1"/>
</dbReference>
<keyword evidence="6 7" id="KW-0961">Cell wall biogenesis/degradation</keyword>
<evidence type="ECO:0000313" key="8">
    <source>
        <dbReference type="EMBL" id="QDE40156.1"/>
    </source>
</evidence>
<keyword evidence="7" id="KW-0997">Cell inner membrane</keyword>
<dbReference type="RefSeq" id="WP_139983602.1">
    <property type="nucleotide sequence ID" value="NZ_CP041046.1"/>
</dbReference>
<dbReference type="CDD" id="cd08010">
    <property type="entry name" value="MltG_like"/>
    <property type="match status" value="1"/>
</dbReference>
<evidence type="ECO:0000256" key="6">
    <source>
        <dbReference type="ARBA" id="ARBA00023316"/>
    </source>
</evidence>
<evidence type="ECO:0000256" key="4">
    <source>
        <dbReference type="ARBA" id="ARBA00023136"/>
    </source>
</evidence>
<dbReference type="GO" id="GO:0008932">
    <property type="term" value="F:lytic endotransglycosylase activity"/>
    <property type="evidence" value="ECO:0007669"/>
    <property type="project" value="UniProtKB-UniRule"/>
</dbReference>
<gene>
    <name evidence="7 8" type="primary">mltG</name>
    <name evidence="8" type="ORF">FIV34_13480</name>
</gene>
<comment type="catalytic activity">
    <reaction evidence="7">
        <text>a peptidoglycan chain = a peptidoglycan chain with N-acetyl-1,6-anhydromuramyl-[peptide] at the reducing end + a peptidoglycan chain with N-acetylglucosamine at the non-reducing end.</text>
        <dbReference type="EC" id="4.2.2.29"/>
    </reaction>
</comment>
<evidence type="ECO:0000256" key="7">
    <source>
        <dbReference type="HAMAP-Rule" id="MF_02065"/>
    </source>
</evidence>
<keyword evidence="3 7" id="KW-1133">Transmembrane helix</keyword>
<dbReference type="Proteomes" id="UP000316093">
    <property type="component" value="Chromosome"/>
</dbReference>
<dbReference type="InterPro" id="IPR003770">
    <property type="entry name" value="MLTG-like"/>
</dbReference>
<sequence length="342" mass="37302">MNVRGAARWRVVLLVLLLAAMAAGAWLWFDWARFARTPLSLPVAGQSIDVARGSSFRDIVRELGDRGVTRASPLYWRVLAMEMHASGRLHAGEFALRPGMTPRDLIADMAAGKVMQRNFTIVDGWTFADLRRALGTVDTLTHDTAGLDDAAIMQRLGAPGDNPEGRFLPETYAYVKGDTDSSVLKRAYGAMSKTLDSAWPGRAKDLPLASPYEALILASIVEKETGKADERPRIAGVFVRRLEQHILLQTDPTVIYGMGAAYAGNIHKSDLTTDTPYNTYTRAGLPPTPIALPGRAAIEAALHPAEGKELYFVARGDGSHVFSATLEEHNKAVACYQLKRCP</sequence>
<dbReference type="HAMAP" id="MF_02065">
    <property type="entry name" value="MltG"/>
    <property type="match status" value="1"/>
</dbReference>
<evidence type="ECO:0000313" key="9">
    <source>
        <dbReference type="Proteomes" id="UP000316093"/>
    </source>
</evidence>
<dbReference type="Gene3D" id="3.30.160.60">
    <property type="entry name" value="Classic Zinc Finger"/>
    <property type="match status" value="1"/>
</dbReference>
<dbReference type="Pfam" id="PF02618">
    <property type="entry name" value="YceG"/>
    <property type="match status" value="1"/>
</dbReference>
<keyword evidence="2 7" id="KW-0812">Transmembrane</keyword>
<protein>
    <recommendedName>
        <fullName evidence="7">Endolytic murein transglycosylase</fullName>
        <ecNumber evidence="7">4.2.2.29</ecNumber>
    </recommendedName>
    <alternativeName>
        <fullName evidence="7">Peptidoglycan lytic transglycosylase</fullName>
    </alternativeName>
    <alternativeName>
        <fullName evidence="7">Peptidoglycan polymerization terminase</fullName>
    </alternativeName>
</protein>
<keyword evidence="9" id="KW-1185">Reference proteome</keyword>
<reference evidence="8 9" key="1">
    <citation type="submission" date="2019-06" db="EMBL/GenBank/DDBJ databases">
        <title>A complete genome sequence for Luteibacter pinisoli MAH-14.</title>
        <authorList>
            <person name="Baltrus D.A."/>
        </authorList>
    </citation>
    <scope>NUCLEOTIDE SEQUENCE [LARGE SCALE GENOMIC DNA]</scope>
    <source>
        <strain evidence="8 9">MAH-14</strain>
    </source>
</reference>
<evidence type="ECO:0000256" key="1">
    <source>
        <dbReference type="ARBA" id="ARBA00022475"/>
    </source>
</evidence>